<keyword evidence="9 11" id="KW-0443">Lipid metabolism</keyword>
<dbReference type="InterPro" id="IPR000595">
    <property type="entry name" value="cNMP-bd_dom"/>
</dbReference>
<feature type="region of interest" description="Disordered" evidence="13">
    <location>
        <begin position="269"/>
        <end position="409"/>
    </location>
</feature>
<feature type="compositionally biased region" description="Polar residues" evidence="13">
    <location>
        <begin position="650"/>
        <end position="661"/>
    </location>
</feature>
<dbReference type="PROSITE" id="PS51635">
    <property type="entry name" value="PNPLA"/>
    <property type="match status" value="1"/>
</dbReference>
<evidence type="ECO:0000313" key="16">
    <source>
        <dbReference type="EMBL" id="KAG2232728.1"/>
    </source>
</evidence>
<dbReference type="Gene3D" id="2.130.10.10">
    <property type="entry name" value="YVTN repeat-like/Quinoprotein amine dehydrogenase"/>
    <property type="match status" value="1"/>
</dbReference>
<evidence type="ECO:0000256" key="9">
    <source>
        <dbReference type="ARBA" id="ARBA00023098"/>
    </source>
</evidence>
<dbReference type="GO" id="GO:0005789">
    <property type="term" value="C:endoplasmic reticulum membrane"/>
    <property type="evidence" value="ECO:0007669"/>
    <property type="project" value="UniProtKB-SubCell"/>
</dbReference>
<keyword evidence="5 12" id="KW-0812">Transmembrane</keyword>
<comment type="subcellular location">
    <subcellularLocation>
        <location evidence="12">Endoplasmic reticulum membrane</location>
    </subcellularLocation>
    <subcellularLocation>
        <location evidence="1">Membrane</location>
    </subcellularLocation>
</comment>
<evidence type="ECO:0000259" key="15">
    <source>
        <dbReference type="PROSITE" id="PS51635"/>
    </source>
</evidence>
<dbReference type="Pfam" id="PF24179">
    <property type="entry name" value="NTE_Ploop"/>
    <property type="match status" value="1"/>
</dbReference>
<evidence type="ECO:0000313" key="17">
    <source>
        <dbReference type="Proteomes" id="UP000613177"/>
    </source>
</evidence>
<feature type="region of interest" description="Disordered" evidence="13">
    <location>
        <begin position="612"/>
        <end position="690"/>
    </location>
</feature>
<dbReference type="CDD" id="cd00038">
    <property type="entry name" value="CAP_ED"/>
    <property type="match status" value="2"/>
</dbReference>
<feature type="transmembrane region" description="Helical" evidence="12">
    <location>
        <begin position="35"/>
        <end position="58"/>
    </location>
</feature>
<dbReference type="InterPro" id="IPR056556">
    <property type="entry name" value="NTE1_P-loop_dom"/>
</dbReference>
<reference evidence="16" key="1">
    <citation type="submission" date="2021-01" db="EMBL/GenBank/DDBJ databases">
        <title>Metabolic potential, ecology and presence of endohyphal bacteria is reflected in genomic diversity of Mucoromycotina.</title>
        <authorList>
            <person name="Muszewska A."/>
            <person name="Okrasinska A."/>
            <person name="Steczkiewicz K."/>
            <person name="Drgas O."/>
            <person name="Orlowska M."/>
            <person name="Perlinska-Lenart U."/>
            <person name="Aleksandrzak-Piekarczyk T."/>
            <person name="Szatraj K."/>
            <person name="Zielenkiewicz U."/>
            <person name="Pilsyk S."/>
            <person name="Malc E."/>
            <person name="Mieczkowski P."/>
            <person name="Kruszewska J.S."/>
            <person name="Biernat P."/>
            <person name="Pawlowska J."/>
        </authorList>
    </citation>
    <scope>NUCLEOTIDE SEQUENCE</scope>
    <source>
        <strain evidence="16">WA0000018081</strain>
    </source>
</reference>
<feature type="compositionally biased region" description="Polar residues" evidence="13">
    <location>
        <begin position="316"/>
        <end position="347"/>
    </location>
</feature>
<feature type="transmembrane region" description="Helical" evidence="12">
    <location>
        <begin position="243"/>
        <end position="263"/>
    </location>
</feature>
<evidence type="ECO:0000256" key="11">
    <source>
        <dbReference type="PROSITE-ProRule" id="PRU01161"/>
    </source>
</evidence>
<feature type="region of interest" description="Disordered" evidence="13">
    <location>
        <begin position="554"/>
        <end position="590"/>
    </location>
</feature>
<keyword evidence="7 11" id="KW-0442">Lipid degradation</keyword>
<dbReference type="Pfam" id="PF01734">
    <property type="entry name" value="Patatin"/>
    <property type="match status" value="1"/>
</dbReference>
<feature type="compositionally biased region" description="Basic and acidic residues" evidence="13">
    <location>
        <begin position="806"/>
        <end position="817"/>
    </location>
</feature>
<dbReference type="InterPro" id="IPR015943">
    <property type="entry name" value="WD40/YVTN_repeat-like_dom_sf"/>
</dbReference>
<evidence type="ECO:0000256" key="6">
    <source>
        <dbReference type="ARBA" id="ARBA00022801"/>
    </source>
</evidence>
<keyword evidence="12" id="KW-0256">Endoplasmic reticulum</keyword>
<sequence>MEASIPSSLSTRPTTDIIYETATATPQQRSMLAKVIGFVPMLLLKMVGFATISIPLFFYRILTWSFTLHLNFSSLLVILAVMITIAYLIVRYRFLTKYSRLKTINPPKVASSFDLHPDTEEDAEYSKPGYKNYPDEFLSAFLSSIKIFGYLEQPVFHELARHLQTKKLLAGDTLFRNPEQERSFYIVVDGHVQMFVKPDNADDEDLDSESDESENQWLEDEDEDEELLLDNDRKKDKFRKYTLINEVGAGGTLSSLFTILSIFRESFNRSEAKEKSRQKPTSKSHLSRMAPNEMSRETSHDEWRQVFPGLEDNPALPSNTSSRPDSETSTSGLRKRSNTAQHTTIETEGTYFTGELETHDNSGLHSDSFGLAMPIPLRKLSTSSAASQQHQRQHQQRRPSLYAGSSSRRSYRSVHPNIIARATVDTTLAVIPEEAFHKLTQKFPKAAAHIVQVIVTRFQRVTLMTSHRYLGLTKELLRLEKLVNESASLPELPPNFFAPGGMDRLRRKFNDEEASSADNDGSLGPSEISRSESSGIIQAIGIIDIPGTPSLHINSPVSNNLGNSPSAGGSPHLSRQKLNRRGEYSMEDDEHLRTSVMRCVSDALGIKLMVPGGDEQPHKLSFNMSPRHPRRFPSEERSRSSQFPMDLFSHTGSVDSLNSPTLEEYDDEDADIRSTSSGGNNSDIFSKSKHTDPISADDIQILYFPKDAVLVREGAHNNGLFFVIDGLLQASMTPAVGEDVLGSHRKSPTSKRKTNRHSLSRKKSRIVETDFQPRDTKLPDPKGPPPNSTSAKEDKVVASESPAGRSSEKDKNKEDKEKVKKPLFIIKPGGLAGYLDALTGFPSFVEIRAKTDTYVGYVSKKRLDRITDKNPSVMLKLANQLVGHVSPLILHIDISLEWMQVNAGQIICREGEPSDAIYMVLHGRLRTIHEKKEGQIEILGEFGQGDSVGELEVLTGVPTSSTLHAIRDTELARMPKTLFNALALRHPEITLQISRMVAFRSLQLAVNRKGPSEMQNSNVFQLNSNADASAAISSINSGASNKYPELYGRNNVNLKTIGIIPVNSSVPVSEFAESLKQELLDSVGATCALLNSATVTSVMGKYAFSRLGKLKMASWLAEQEEKYRIVLYLADSGVTSQWTRTCIRQADCILLVGLGDGDPSVGEYERFLINMKTTARKELVLLHAEKSCESGSTQNWLKSRLWIQAHHHIYMPMRQHTTLSTEKFRPPWLAEQGRKMTAGSINMLANVKDQLKEYYSAVPNFGRLLDVKKSSVNSLSSMSSPSRNDFARLARRLCGKSVALVLGGGGARGIGHVGVIQAIEEAGIPIDIVGGTSIGSFVGGLYARNMDLVSVIARSRMFAGRVSSIWRQIMDLTYPVTAWFTGHEFNRAVWKCLGDSQIEDYWLPYFAVTTNITFSRMEVHTTGYAWRYIRASMSLSGYMPPICDNGNMLVDGGYMDNLPVSVAKNMGADIIIAVDVASEDDTSPVYYGDSISGWWALIHGFNPFRTYNVPSIADIQSRLAYVSSVATLEEAKITDGTLYLKLPVQQWGTLEFSKYNDIFQKGYDVGREVVNKWRKAGYASGRMTDADKDYALTGKEVKGKRAMTQSKLDSYLSNKDATTLDSLGHQNTESSGSIVSYPWPWADPNILSKTDAYQVTRHLKLPVEFQNLALQYTNQEYRVQADPDKKYLALISSNNIDLYFYTPDPILIQLTVPTAIQFFYLLNQSIAIALTTTGEVYYWKDIKDDPIHYTISLLSNKEHITAVEPIDETQLVVGTSSGEIYSLSMTDTITVSTFYKPTGVVSYITGIFQTPLPHISQIELRAHTEQILKFKMFKEMVYVVSRKHLLVWKRHSINQVEFVSHIDLGVTLLSSVFQHFQSNATKDQIKLDILDLDLITDRECVALVSYSVPALGEYVQFALVSFTLQSFYKQAQVDYTSSIPFTAVAGTTSPSLSVTNTLGFVTFNQTLIAVSLDPRSVFEESVVLKDDTILSVSVWEEKQTNKALIYTLNSGIIEFKVDVNEILAQRDTGNVYARVVPSVMDRDTLIFMSKLEQAVFFGASKQSPLSFPLKPEKVDISYAVKTLSDRIMNLESKLLPNKQDVTLFLESRFVFEKQIMIVLKESFLMDTIPQNIRNELFKRVEFYLLSLILWEFHQERAHDSVTSEYWERTIADVLEPKDNIIQDLLINHPFRILDFVNKVRSKVLIQGKKVKNAQEHMTLIYTTNKIMMRVTKETYRFEKKYRRDYKVPVNYDDSVSVQLNDMIYLLFELNVEYIVNNSFDDSIMNSDYLKRMKESLYELSIILLDILLEAAKNTKMNVEQYQSDYETVRKSVIEGLCKSGLYEKAIVLGEKHDDVQSLVMTIQTSGFATETIQEKNTWFIQLFKQDYFSCLLNYLDKDTVENEKMILALLSKHPVYATDFLNQNSLQVAWKFYLQQKDYKSALEAIQLVIQQESDQTKLNEYSSWIKIFEAALLQ</sequence>
<feature type="compositionally biased region" description="Basic residues" evidence="13">
    <location>
        <begin position="743"/>
        <end position="764"/>
    </location>
</feature>
<evidence type="ECO:0000256" key="3">
    <source>
        <dbReference type="ARBA" id="ARBA00013274"/>
    </source>
</evidence>
<feature type="region of interest" description="Disordered" evidence="13">
    <location>
        <begin position="198"/>
        <end position="224"/>
    </location>
</feature>
<evidence type="ECO:0000256" key="13">
    <source>
        <dbReference type="SAM" id="MobiDB-lite"/>
    </source>
</evidence>
<feature type="domain" description="Cyclic nucleotide-binding" evidence="14">
    <location>
        <begin position="147"/>
        <end position="204"/>
    </location>
</feature>
<evidence type="ECO:0000256" key="7">
    <source>
        <dbReference type="ARBA" id="ARBA00022963"/>
    </source>
</evidence>
<dbReference type="GO" id="GO:0004622">
    <property type="term" value="F:phosphatidylcholine lysophospholipase activity"/>
    <property type="evidence" value="ECO:0007669"/>
    <property type="project" value="UniProtKB-EC"/>
</dbReference>
<evidence type="ECO:0000256" key="5">
    <source>
        <dbReference type="ARBA" id="ARBA00022692"/>
    </source>
</evidence>
<dbReference type="InterPro" id="IPR014710">
    <property type="entry name" value="RmlC-like_jellyroll"/>
</dbReference>
<dbReference type="InterPro" id="IPR050301">
    <property type="entry name" value="NTE"/>
</dbReference>
<accession>A0A8H7SQR6</accession>
<comment type="caution">
    <text evidence="16">The sequence shown here is derived from an EMBL/GenBank/DDBJ whole genome shotgun (WGS) entry which is preliminary data.</text>
</comment>
<dbReference type="SUPFAM" id="SSF52151">
    <property type="entry name" value="FabD/lysophospholipase-like"/>
    <property type="match status" value="1"/>
</dbReference>
<feature type="compositionally biased region" description="Polar residues" evidence="13">
    <location>
        <begin position="673"/>
        <end position="685"/>
    </location>
</feature>
<evidence type="ECO:0000256" key="12">
    <source>
        <dbReference type="RuleBase" id="RU362043"/>
    </source>
</evidence>
<organism evidence="16 17">
    <name type="scientific">Thamnidium elegans</name>
    <dbReference type="NCBI Taxonomy" id="101142"/>
    <lineage>
        <taxon>Eukaryota</taxon>
        <taxon>Fungi</taxon>
        <taxon>Fungi incertae sedis</taxon>
        <taxon>Mucoromycota</taxon>
        <taxon>Mucoromycotina</taxon>
        <taxon>Mucoromycetes</taxon>
        <taxon>Mucorales</taxon>
        <taxon>Mucorineae</taxon>
        <taxon>Mucoraceae</taxon>
        <taxon>Thamnidium</taxon>
    </lineage>
</organism>
<evidence type="ECO:0000256" key="8">
    <source>
        <dbReference type="ARBA" id="ARBA00022989"/>
    </source>
</evidence>
<feature type="compositionally biased region" description="Basic and acidic residues" evidence="13">
    <location>
        <begin position="294"/>
        <end position="304"/>
    </location>
</feature>
<feature type="active site" description="Proton acceptor" evidence="11">
    <location>
        <position position="1451"/>
    </location>
</feature>
<dbReference type="EMBL" id="JAEPRE010000101">
    <property type="protein sequence ID" value="KAG2232728.1"/>
    <property type="molecule type" value="Genomic_DNA"/>
</dbReference>
<dbReference type="SMART" id="SM00100">
    <property type="entry name" value="cNMP"/>
    <property type="match status" value="1"/>
</dbReference>
<keyword evidence="17" id="KW-1185">Reference proteome</keyword>
<gene>
    <name evidence="16" type="ORF">INT48_009254</name>
</gene>
<feature type="short sequence motif" description="DGA/G" evidence="11">
    <location>
        <begin position="1451"/>
        <end position="1453"/>
    </location>
</feature>
<dbReference type="PANTHER" id="PTHR14226">
    <property type="entry name" value="NEUROPATHY TARGET ESTERASE/SWISS CHEESE D.MELANOGASTER"/>
    <property type="match status" value="1"/>
</dbReference>
<dbReference type="Proteomes" id="UP000613177">
    <property type="component" value="Unassembled WGS sequence"/>
</dbReference>
<dbReference type="GO" id="GO:0046486">
    <property type="term" value="P:glycerolipid metabolic process"/>
    <property type="evidence" value="ECO:0007669"/>
    <property type="project" value="UniProtKB-ARBA"/>
</dbReference>
<comment type="catalytic activity">
    <reaction evidence="12">
        <text>a 1-acyl-sn-glycero-3-phosphocholine + H2O = sn-glycerol 3-phosphocholine + a fatty acid + H(+)</text>
        <dbReference type="Rhea" id="RHEA:15177"/>
        <dbReference type="ChEBI" id="CHEBI:15377"/>
        <dbReference type="ChEBI" id="CHEBI:15378"/>
        <dbReference type="ChEBI" id="CHEBI:16870"/>
        <dbReference type="ChEBI" id="CHEBI:28868"/>
        <dbReference type="ChEBI" id="CHEBI:58168"/>
        <dbReference type="EC" id="3.1.1.5"/>
    </reaction>
</comment>
<comment type="function">
    <text evidence="12">Intracellular phospholipase B that catalyzes the double deacylation of phosphatidylcholine (PC) to glycerophosphocholine (GroPCho). Plays an important role in membrane lipid homeostasis.</text>
</comment>
<feature type="short sequence motif" description="GXSXG" evidence="11">
    <location>
        <begin position="1331"/>
        <end position="1335"/>
    </location>
</feature>
<dbReference type="PANTHER" id="PTHR14226:SF29">
    <property type="entry name" value="NEUROPATHY TARGET ESTERASE SWS"/>
    <property type="match status" value="1"/>
</dbReference>
<dbReference type="PROSITE" id="PS50042">
    <property type="entry name" value="CNMP_BINDING_3"/>
    <property type="match status" value="2"/>
</dbReference>
<feature type="compositionally biased region" description="Polar residues" evidence="13">
    <location>
        <begin position="554"/>
        <end position="567"/>
    </location>
</feature>
<feature type="compositionally biased region" description="Acidic residues" evidence="13">
    <location>
        <begin position="201"/>
        <end position="224"/>
    </location>
</feature>
<dbReference type="Gene3D" id="2.60.120.10">
    <property type="entry name" value="Jelly Rolls"/>
    <property type="match status" value="3"/>
</dbReference>
<feature type="domain" description="Cyclic nucleotide-binding" evidence="14">
    <location>
        <begin position="895"/>
        <end position="989"/>
    </location>
</feature>
<evidence type="ECO:0000256" key="4">
    <source>
        <dbReference type="ARBA" id="ARBA00018317"/>
    </source>
</evidence>
<evidence type="ECO:0000256" key="10">
    <source>
        <dbReference type="ARBA" id="ARBA00023136"/>
    </source>
</evidence>
<keyword evidence="8 12" id="KW-1133">Transmembrane helix</keyword>
<name>A0A8H7SQR6_9FUNG</name>
<feature type="domain" description="PNPLA" evidence="15">
    <location>
        <begin position="1300"/>
        <end position="1464"/>
    </location>
</feature>
<dbReference type="EC" id="3.1.1.5" evidence="3 12"/>
<dbReference type="InterPro" id="IPR016035">
    <property type="entry name" value="Acyl_Trfase/lysoPLipase"/>
</dbReference>
<protein>
    <recommendedName>
        <fullName evidence="4 12">Lysophospholipase NTE1</fullName>
        <ecNumber evidence="3 12">3.1.1.5</ecNumber>
    </recommendedName>
    <alternativeName>
        <fullName evidence="12">Intracellular phospholipase B</fullName>
    </alternativeName>
</protein>
<feature type="short sequence motif" description="GXGXXG" evidence="11">
    <location>
        <begin position="1304"/>
        <end position="1309"/>
    </location>
</feature>
<dbReference type="SUPFAM" id="SSF117289">
    <property type="entry name" value="Nucleoporin domain"/>
    <property type="match status" value="1"/>
</dbReference>
<evidence type="ECO:0000256" key="1">
    <source>
        <dbReference type="ARBA" id="ARBA00004370"/>
    </source>
</evidence>
<proteinExistence type="inferred from homology"/>
<dbReference type="SUPFAM" id="SSF51206">
    <property type="entry name" value="cAMP-binding domain-like"/>
    <property type="match status" value="3"/>
</dbReference>
<comment type="similarity">
    <text evidence="2 12">Belongs to the NTE family.</text>
</comment>
<dbReference type="Gene3D" id="3.40.1090.10">
    <property type="entry name" value="Cytosolic phospholipase A2 catalytic domain"/>
    <property type="match status" value="2"/>
</dbReference>
<dbReference type="GO" id="GO:0016042">
    <property type="term" value="P:lipid catabolic process"/>
    <property type="evidence" value="ECO:0007669"/>
    <property type="project" value="UniProtKB-UniRule"/>
</dbReference>
<feature type="transmembrane region" description="Helical" evidence="12">
    <location>
        <begin position="70"/>
        <end position="90"/>
    </location>
</feature>
<feature type="compositionally biased region" description="Basic and acidic residues" evidence="13">
    <location>
        <begin position="765"/>
        <end position="780"/>
    </location>
</feature>
<dbReference type="InterPro" id="IPR002641">
    <property type="entry name" value="PNPLA_dom"/>
</dbReference>
<dbReference type="InterPro" id="IPR018490">
    <property type="entry name" value="cNMP-bd_dom_sf"/>
</dbReference>
<evidence type="ECO:0000256" key="2">
    <source>
        <dbReference type="ARBA" id="ARBA00006636"/>
    </source>
</evidence>
<evidence type="ECO:0000259" key="14">
    <source>
        <dbReference type="PROSITE" id="PS50042"/>
    </source>
</evidence>
<keyword evidence="10 12" id="KW-0472">Membrane</keyword>
<dbReference type="Pfam" id="PF00027">
    <property type="entry name" value="cNMP_binding"/>
    <property type="match status" value="1"/>
</dbReference>
<keyword evidence="6 11" id="KW-0378">Hydrolase</keyword>
<feature type="region of interest" description="Disordered" evidence="13">
    <location>
        <begin position="739"/>
        <end position="817"/>
    </location>
</feature>
<feature type="active site" description="Nucleophile" evidence="11">
    <location>
        <position position="1333"/>
    </location>
</feature>